<dbReference type="AlphaFoldDB" id="A0A0G2F2Y4"/>
<proteinExistence type="inferred from homology"/>
<dbReference type="GO" id="GO:0004305">
    <property type="term" value="F:ethanolamine kinase activity"/>
    <property type="evidence" value="ECO:0007669"/>
    <property type="project" value="UniProtKB-EC"/>
</dbReference>
<dbReference type="OrthoDB" id="10267235at2759"/>
<dbReference type="GO" id="GO:0006646">
    <property type="term" value="P:phosphatidylethanolamine biosynthetic process"/>
    <property type="evidence" value="ECO:0007669"/>
    <property type="project" value="TreeGrafter"/>
</dbReference>
<dbReference type="CDD" id="cd05157">
    <property type="entry name" value="ETNK_euk"/>
    <property type="match status" value="1"/>
</dbReference>
<dbReference type="Pfam" id="PF01633">
    <property type="entry name" value="Choline_kinase"/>
    <property type="match status" value="1"/>
</dbReference>
<evidence type="ECO:0000256" key="3">
    <source>
        <dbReference type="ARBA" id="ARBA00038874"/>
    </source>
</evidence>
<dbReference type="Gene3D" id="3.90.1200.10">
    <property type="match status" value="1"/>
</dbReference>
<sequence>MDGHTNGDVSHITHIPLSYVHDQSRESALRLVYYIRPKWREDDGTVEIVRFTDGITNTLLQMINRREDWSEEQQENESILMRAYGNNTHILIDRNREAKAHALLAERDLAPELIGRFENGLLYRFIRGKPCKPEDLTKEKVWRGVAKRLAEWHARIPIAAVKDNATLPNGMRIIQSASSDVVDGVKNSKIDSRQPSPNLWTVMQKWTSALPTSTEGEQARKSLLQEELERSFIDLDSTAGIGHSGFVFGHCDLLCGNVILTPSCKVDKQSTAEGVSFIDYEYATPCPAAFDIANHFAEWGGFDCDYNMLPTRSVRRAFLHEYLESYRTHLATATTTMANFDLQKALAELEEQVDRFRGMPGLYWGIWALIQAEISEIDFDYSNYAEVRLGEYWAWRNSEKENAQDPPLREKRWSQEQ</sequence>
<accession>A0A0G2F2Y4</accession>
<keyword evidence="4" id="KW-0418">Kinase</keyword>
<dbReference type="Proteomes" id="UP000053317">
    <property type="component" value="Unassembled WGS sequence"/>
</dbReference>
<reference evidence="4 5" key="1">
    <citation type="submission" date="2015-05" db="EMBL/GenBank/DDBJ databases">
        <title>Distinctive expansion of gene families associated with plant cell wall degradation and secondary metabolism in the genomes of grapevine trunk pathogens.</title>
        <authorList>
            <person name="Lawrence D.P."/>
            <person name="Travadon R."/>
            <person name="Rolshausen P.E."/>
            <person name="Baumgartner K."/>
        </authorList>
    </citation>
    <scope>NUCLEOTIDE SEQUENCE [LARGE SCALE GENOMIC DNA]</scope>
    <source>
        <strain evidence="4">UCRPC4</strain>
    </source>
</reference>
<organism evidence="4 5">
    <name type="scientific">Phaeomoniella chlamydospora</name>
    <name type="common">Phaeoacremonium chlamydosporum</name>
    <dbReference type="NCBI Taxonomy" id="158046"/>
    <lineage>
        <taxon>Eukaryota</taxon>
        <taxon>Fungi</taxon>
        <taxon>Dikarya</taxon>
        <taxon>Ascomycota</taxon>
        <taxon>Pezizomycotina</taxon>
        <taxon>Eurotiomycetes</taxon>
        <taxon>Chaetothyriomycetidae</taxon>
        <taxon>Phaeomoniellales</taxon>
        <taxon>Phaeomoniellaceae</taxon>
        <taxon>Phaeomoniella</taxon>
    </lineage>
</organism>
<evidence type="ECO:0000256" key="2">
    <source>
        <dbReference type="ARBA" id="ARBA00038211"/>
    </source>
</evidence>
<comment type="similarity">
    <text evidence="2">Belongs to the choline/ethanolamine kinase family.</text>
</comment>
<dbReference type="EMBL" id="LCWF01000010">
    <property type="protein sequence ID" value="KKY28641.1"/>
    <property type="molecule type" value="Genomic_DNA"/>
</dbReference>
<dbReference type="PANTHER" id="PTHR22603:SF66">
    <property type="entry name" value="ETHANOLAMINE KINASE"/>
    <property type="match status" value="1"/>
</dbReference>
<dbReference type="SUPFAM" id="SSF56112">
    <property type="entry name" value="Protein kinase-like (PK-like)"/>
    <property type="match status" value="1"/>
</dbReference>
<dbReference type="GO" id="GO:0005737">
    <property type="term" value="C:cytoplasm"/>
    <property type="evidence" value="ECO:0007669"/>
    <property type="project" value="TreeGrafter"/>
</dbReference>
<dbReference type="InterPro" id="IPR011009">
    <property type="entry name" value="Kinase-like_dom_sf"/>
</dbReference>
<evidence type="ECO:0000313" key="5">
    <source>
        <dbReference type="Proteomes" id="UP000053317"/>
    </source>
</evidence>
<comment type="pathway">
    <text evidence="1">Phospholipid metabolism; phosphatidylethanolamine biosynthesis; phosphatidylethanolamine from ethanolamine: step 1/3.</text>
</comment>
<protein>
    <recommendedName>
        <fullName evidence="3">ethanolamine kinase</fullName>
        <ecNumber evidence="3">2.7.1.82</ecNumber>
    </recommendedName>
</protein>
<evidence type="ECO:0000313" key="4">
    <source>
        <dbReference type="EMBL" id="KKY28641.1"/>
    </source>
</evidence>
<keyword evidence="4" id="KW-0808">Transferase</keyword>
<keyword evidence="5" id="KW-1185">Reference proteome</keyword>
<comment type="caution">
    <text evidence="4">The sequence shown here is derived from an EMBL/GenBank/DDBJ whole genome shotgun (WGS) entry which is preliminary data.</text>
</comment>
<evidence type="ECO:0000256" key="1">
    <source>
        <dbReference type="ARBA" id="ARBA00037883"/>
    </source>
</evidence>
<gene>
    <name evidence="4" type="ORF">UCRPC4_g00447</name>
</gene>
<reference evidence="4 5" key="2">
    <citation type="submission" date="2015-05" db="EMBL/GenBank/DDBJ databases">
        <authorList>
            <person name="Morales-Cruz A."/>
            <person name="Amrine K.C."/>
            <person name="Cantu D."/>
        </authorList>
    </citation>
    <scope>NUCLEOTIDE SEQUENCE [LARGE SCALE GENOMIC DNA]</scope>
    <source>
        <strain evidence="4">UCRPC4</strain>
    </source>
</reference>
<dbReference type="EC" id="2.7.1.82" evidence="3"/>
<dbReference type="PANTHER" id="PTHR22603">
    <property type="entry name" value="CHOLINE/ETHANOALAMINE KINASE"/>
    <property type="match status" value="1"/>
</dbReference>
<name>A0A0G2F2Y4_PHACM</name>